<protein>
    <recommendedName>
        <fullName evidence="2">Putative nickel insertion protein</fullName>
    </recommendedName>
</protein>
<dbReference type="GO" id="GO:0016829">
    <property type="term" value="F:lyase activity"/>
    <property type="evidence" value="ECO:0007669"/>
    <property type="project" value="UniProtKB-UniRule"/>
</dbReference>
<dbReference type="HAMAP" id="MF_01074">
    <property type="entry name" value="LarC"/>
    <property type="match status" value="1"/>
</dbReference>
<dbReference type="NCBIfam" id="TIGR00299">
    <property type="entry name" value="nickel pincer cofactor biosynthesis protein LarC"/>
    <property type="match status" value="1"/>
</dbReference>
<dbReference type="PANTHER" id="PTHR36566:SF1">
    <property type="entry name" value="PYRIDINIUM-3,5-BISTHIOCARBOXYLIC ACID MONONUCLEOTIDE NICKEL INSERTION PROTEIN"/>
    <property type="match status" value="1"/>
</dbReference>
<sequence>MKIAYFDCFSGASGDMILGSLIDAGFSQKKLTEELQKLGISNYELDSKKVLRSEITGTKFDVLVKEDKIDNEHNRKRTLKIISGIINKSTLGESVKRDSIKIFENLAKAEAKVHNTSPEEVHFHEVGAVDSIIDIVGAVIAIHDLKIEKIYFSPIRTGTGFVECNHGQFPIPAPATVELLKGHHMIGTNIQRELTTPTGAAILTTLGINVEMCPEISLLQTGYGAGSHEIPQIPNLLRVMIGETITVSEQDEVWMVETNIDDMPGEHFGYLLEKVLDAGALDGYITPVQMKKSRPGTLISIIVDDVHLSKVERIIFDQSTTFGIRKYKVNRKKLYRKFVDVKTEYGMIKVKIGTLNGCIKNITPEHENCRKIADKKGLPLRLVYNAAMNAAQSIEVSRGLKS</sequence>
<dbReference type="Gene3D" id="3.30.70.1380">
    <property type="entry name" value="Transcriptional regulatory protein pf0864 domain like"/>
    <property type="match status" value="1"/>
</dbReference>
<accession>A0A941W2W5</accession>
<dbReference type="Pfam" id="PF01969">
    <property type="entry name" value="Ni_insertion"/>
    <property type="match status" value="1"/>
</dbReference>
<dbReference type="Gene3D" id="3.10.20.300">
    <property type="entry name" value="mk0293 like domain"/>
    <property type="match status" value="1"/>
</dbReference>
<comment type="caution">
    <text evidence="3">The sequence shown here is derived from an EMBL/GenBank/DDBJ whole genome shotgun (WGS) entry which is preliminary data.</text>
</comment>
<evidence type="ECO:0000256" key="1">
    <source>
        <dbReference type="ARBA" id="ARBA00022596"/>
    </source>
</evidence>
<dbReference type="AlphaFoldDB" id="A0A941W2W5"/>
<dbReference type="PANTHER" id="PTHR36566">
    <property type="entry name" value="NICKEL INSERTION PROTEIN-RELATED"/>
    <property type="match status" value="1"/>
</dbReference>
<dbReference type="Proteomes" id="UP000722750">
    <property type="component" value="Unassembled WGS sequence"/>
</dbReference>
<proteinExistence type="inferred from homology"/>
<gene>
    <name evidence="3" type="ORF">MAG551_01376</name>
</gene>
<reference evidence="3" key="1">
    <citation type="journal article" date="2021" name="ISME J.">
        <title>Fine-scale metabolic discontinuity in a stratified prokaryote microbiome of a Red Sea deep halocline.</title>
        <authorList>
            <person name="Michoud G."/>
            <person name="Ngugi D.K."/>
            <person name="Barozzi A."/>
            <person name="Merlino G."/>
            <person name="Calleja M.L."/>
            <person name="Delgado-Huertas A."/>
            <person name="Moran X.A.G."/>
            <person name="Daffonchio D."/>
        </authorList>
    </citation>
    <scope>NUCLEOTIDE SEQUENCE</scope>
    <source>
        <strain evidence="3">SuakinDeep_MAG55_1</strain>
    </source>
</reference>
<organism evidence="3 4">
    <name type="scientific">Candidatus Scalindua arabica</name>
    <dbReference type="NCBI Taxonomy" id="1127984"/>
    <lineage>
        <taxon>Bacteria</taxon>
        <taxon>Pseudomonadati</taxon>
        <taxon>Planctomycetota</taxon>
        <taxon>Candidatus Brocadiia</taxon>
        <taxon>Candidatus Brocadiales</taxon>
        <taxon>Candidatus Scalinduaceae</taxon>
        <taxon>Candidatus Scalindua</taxon>
    </lineage>
</organism>
<keyword evidence="2" id="KW-0456">Lyase</keyword>
<dbReference type="EMBL" id="JAANXD010000058">
    <property type="protein sequence ID" value="MBS1258318.1"/>
    <property type="molecule type" value="Genomic_DNA"/>
</dbReference>
<comment type="similarity">
    <text evidence="2">Belongs to the LarC family.</text>
</comment>
<evidence type="ECO:0000313" key="4">
    <source>
        <dbReference type="Proteomes" id="UP000722750"/>
    </source>
</evidence>
<dbReference type="InterPro" id="IPR002822">
    <property type="entry name" value="Ni_insertion"/>
</dbReference>
<evidence type="ECO:0000256" key="2">
    <source>
        <dbReference type="HAMAP-Rule" id="MF_01074"/>
    </source>
</evidence>
<name>A0A941W2W5_9BACT</name>
<keyword evidence="1 2" id="KW-0533">Nickel</keyword>
<evidence type="ECO:0000313" key="3">
    <source>
        <dbReference type="EMBL" id="MBS1258318.1"/>
    </source>
</evidence>
<dbReference type="GO" id="GO:0016151">
    <property type="term" value="F:nickel cation binding"/>
    <property type="evidence" value="ECO:0007669"/>
    <property type="project" value="UniProtKB-UniRule"/>
</dbReference>